<dbReference type="InterPro" id="IPR051540">
    <property type="entry name" value="S-2-haloacid_dehalogenase"/>
</dbReference>
<dbReference type="SUPFAM" id="SSF56784">
    <property type="entry name" value="HAD-like"/>
    <property type="match status" value="1"/>
</dbReference>
<comment type="caution">
    <text evidence="2">The sequence shown here is derived from an EMBL/GenBank/DDBJ whole genome shotgun (WGS) entry which is preliminary data.</text>
</comment>
<accession>A0AAD6BWK7</accession>
<dbReference type="SFLD" id="SFLDG01129">
    <property type="entry name" value="C1.5:_HAD__Beta-PGM__Phosphata"/>
    <property type="match status" value="1"/>
</dbReference>
<name>A0AAD6BWK7_9EURO</name>
<dbReference type="AlphaFoldDB" id="A0AAD6BWK7"/>
<evidence type="ECO:0000256" key="1">
    <source>
        <dbReference type="ARBA" id="ARBA00022801"/>
    </source>
</evidence>
<dbReference type="GO" id="GO:0016791">
    <property type="term" value="F:phosphatase activity"/>
    <property type="evidence" value="ECO:0007669"/>
    <property type="project" value="UniProtKB-ARBA"/>
</dbReference>
<dbReference type="Proteomes" id="UP001213681">
    <property type="component" value="Unassembled WGS sequence"/>
</dbReference>
<dbReference type="RefSeq" id="XP_056761592.1">
    <property type="nucleotide sequence ID" value="XM_056912743.1"/>
</dbReference>
<protein>
    <recommendedName>
        <fullName evidence="4">Haloacid dehalogenase, type II</fullName>
    </recommendedName>
</protein>
<keyword evidence="1" id="KW-0378">Hydrolase</keyword>
<evidence type="ECO:0000313" key="2">
    <source>
        <dbReference type="EMBL" id="KAJ5438363.1"/>
    </source>
</evidence>
<evidence type="ECO:0008006" key="4">
    <source>
        <dbReference type="Google" id="ProtNLM"/>
    </source>
</evidence>
<dbReference type="PRINTS" id="PR00413">
    <property type="entry name" value="HADHALOGNASE"/>
</dbReference>
<dbReference type="NCBIfam" id="TIGR01493">
    <property type="entry name" value="HAD-SF-IA-v2"/>
    <property type="match status" value="1"/>
</dbReference>
<dbReference type="InterPro" id="IPR036412">
    <property type="entry name" value="HAD-like_sf"/>
</dbReference>
<dbReference type="Gene3D" id="1.10.150.240">
    <property type="entry name" value="Putative phosphatase, domain 2"/>
    <property type="match status" value="1"/>
</dbReference>
<keyword evidence="3" id="KW-1185">Reference proteome</keyword>
<dbReference type="GeneID" id="81602986"/>
<dbReference type="InterPro" id="IPR006439">
    <property type="entry name" value="HAD-SF_hydro_IA"/>
</dbReference>
<reference evidence="2" key="1">
    <citation type="submission" date="2022-12" db="EMBL/GenBank/DDBJ databases">
        <authorList>
            <person name="Petersen C."/>
        </authorList>
    </citation>
    <scope>NUCLEOTIDE SEQUENCE</scope>
    <source>
        <strain evidence="2">IBT 16125</strain>
    </source>
</reference>
<dbReference type="SFLD" id="SFLDS00003">
    <property type="entry name" value="Haloacid_Dehalogenase"/>
    <property type="match status" value="1"/>
</dbReference>
<dbReference type="PANTHER" id="PTHR43316:SF3">
    <property type="entry name" value="HALOACID DEHALOGENASE, TYPE II (AFU_ORTHOLOGUE AFUA_2G07750)-RELATED"/>
    <property type="match status" value="1"/>
</dbReference>
<dbReference type="InterPro" id="IPR023198">
    <property type="entry name" value="PGP-like_dom2"/>
</dbReference>
<organism evidence="2 3">
    <name type="scientific">Penicillium daleae</name>
    <dbReference type="NCBI Taxonomy" id="63821"/>
    <lineage>
        <taxon>Eukaryota</taxon>
        <taxon>Fungi</taxon>
        <taxon>Dikarya</taxon>
        <taxon>Ascomycota</taxon>
        <taxon>Pezizomycotina</taxon>
        <taxon>Eurotiomycetes</taxon>
        <taxon>Eurotiomycetidae</taxon>
        <taxon>Eurotiales</taxon>
        <taxon>Aspergillaceae</taxon>
        <taxon>Penicillium</taxon>
    </lineage>
</organism>
<evidence type="ECO:0000313" key="3">
    <source>
        <dbReference type="Proteomes" id="UP001213681"/>
    </source>
</evidence>
<dbReference type="Pfam" id="PF00702">
    <property type="entry name" value="Hydrolase"/>
    <property type="match status" value="1"/>
</dbReference>
<proteinExistence type="predicted"/>
<dbReference type="Gene3D" id="3.40.50.1000">
    <property type="entry name" value="HAD superfamily/HAD-like"/>
    <property type="match status" value="1"/>
</dbReference>
<dbReference type="InterPro" id="IPR023214">
    <property type="entry name" value="HAD_sf"/>
</dbReference>
<gene>
    <name evidence="2" type="ORF">N7458_009361</name>
</gene>
<dbReference type="EMBL" id="JAPVEA010000008">
    <property type="protein sequence ID" value="KAJ5438363.1"/>
    <property type="molecule type" value="Genomic_DNA"/>
</dbReference>
<sequence>MASAPKALFFDTFGTVVEWRSCVSSALHSAAQHALADSNRDIPADARARASTLTESDWLGVAEDWRRSYGVFTSTFDASKPFVSVDQHHHAALQDILTQRGIRELFNADELWQLTLAWHRLKPWPDSVRGLELLNSRFVTSTLSNGNVSLLQDLKDFGSLPFAHLISSENFGAYKPAPKVYLGAAEMLGLEPSQCALVAAHLRDLQAAKGCGFQTVYVEREKEETWSAEQVARAKEDGFVDIWVDLNADGFVEVARRFGISE</sequence>
<dbReference type="PANTHER" id="PTHR43316">
    <property type="entry name" value="HYDROLASE, HALOACID DELAHOGENASE-RELATED"/>
    <property type="match status" value="1"/>
</dbReference>
<reference evidence="2" key="2">
    <citation type="journal article" date="2023" name="IMA Fungus">
        <title>Comparative genomic study of the Penicillium genus elucidates a diverse pangenome and 15 lateral gene transfer events.</title>
        <authorList>
            <person name="Petersen C."/>
            <person name="Sorensen T."/>
            <person name="Nielsen M.R."/>
            <person name="Sondergaard T.E."/>
            <person name="Sorensen J.L."/>
            <person name="Fitzpatrick D.A."/>
            <person name="Frisvad J.C."/>
            <person name="Nielsen K.L."/>
        </authorList>
    </citation>
    <scope>NUCLEOTIDE SEQUENCE</scope>
    <source>
        <strain evidence="2">IBT 16125</strain>
    </source>
</reference>